<sequence>MRLSYFGACAMALALTSAAFAQEATPGPSLKTIGTPTQARSQVEPSLIVMNAAGATLANNTLTLTGVVPNSIIFADRPVRAAGHALTAHLLEEWDAADSFGKNPPNATVSVFNKDGSEVKDAVVVLKSPKAEGTQISFDVQVLEGNLDGADGPAAVFVDIIGLPFTPLSFAGMARRTARRGAFYAGAAAAAEDPYYRPYAPYAPYYDAPYYRPYYRPY</sequence>
<dbReference type="RefSeq" id="WP_284311074.1">
    <property type="nucleotide sequence ID" value="NZ_BSPC01000010.1"/>
</dbReference>
<feature type="chain" id="PRO_5046458067" evidence="1">
    <location>
        <begin position="22"/>
        <end position="218"/>
    </location>
</feature>
<evidence type="ECO:0000313" key="3">
    <source>
        <dbReference type="Proteomes" id="UP001156882"/>
    </source>
</evidence>
<evidence type="ECO:0000256" key="1">
    <source>
        <dbReference type="SAM" id="SignalP"/>
    </source>
</evidence>
<protein>
    <submittedName>
        <fullName evidence="2">Uncharacterized protein</fullName>
    </submittedName>
</protein>
<dbReference type="Proteomes" id="UP001156882">
    <property type="component" value="Unassembled WGS sequence"/>
</dbReference>
<feature type="signal peptide" evidence="1">
    <location>
        <begin position="1"/>
        <end position="21"/>
    </location>
</feature>
<reference evidence="3" key="1">
    <citation type="journal article" date="2019" name="Int. J. Syst. Evol. Microbiol.">
        <title>The Global Catalogue of Microorganisms (GCM) 10K type strain sequencing project: providing services to taxonomists for standard genome sequencing and annotation.</title>
        <authorList>
            <consortium name="The Broad Institute Genomics Platform"/>
            <consortium name="The Broad Institute Genome Sequencing Center for Infectious Disease"/>
            <person name="Wu L."/>
            <person name="Ma J."/>
        </authorList>
    </citation>
    <scope>NUCLEOTIDE SEQUENCE [LARGE SCALE GENOMIC DNA]</scope>
    <source>
        <strain evidence="3">NBRC 101365</strain>
    </source>
</reference>
<keyword evidence="3" id="KW-1185">Reference proteome</keyword>
<keyword evidence="1" id="KW-0732">Signal</keyword>
<proteinExistence type="predicted"/>
<name>A0ABQ6CDB4_9HYPH</name>
<organism evidence="2 3">
    <name type="scientific">Labrys miyagiensis</name>
    <dbReference type="NCBI Taxonomy" id="346912"/>
    <lineage>
        <taxon>Bacteria</taxon>
        <taxon>Pseudomonadati</taxon>
        <taxon>Pseudomonadota</taxon>
        <taxon>Alphaproteobacteria</taxon>
        <taxon>Hyphomicrobiales</taxon>
        <taxon>Xanthobacteraceae</taxon>
        <taxon>Labrys</taxon>
    </lineage>
</organism>
<comment type="caution">
    <text evidence="2">The sequence shown here is derived from an EMBL/GenBank/DDBJ whole genome shotgun (WGS) entry which is preliminary data.</text>
</comment>
<gene>
    <name evidence="2" type="ORF">GCM10007874_12720</name>
</gene>
<accession>A0ABQ6CDB4</accession>
<evidence type="ECO:0000313" key="2">
    <source>
        <dbReference type="EMBL" id="GLS18256.1"/>
    </source>
</evidence>
<dbReference type="EMBL" id="BSPC01000010">
    <property type="protein sequence ID" value="GLS18256.1"/>
    <property type="molecule type" value="Genomic_DNA"/>
</dbReference>